<dbReference type="Proteomes" id="UP000663671">
    <property type="component" value="Chromosome 3"/>
</dbReference>
<evidence type="ECO:0000313" key="2">
    <source>
        <dbReference type="EMBL" id="QSS66291.1"/>
    </source>
</evidence>
<dbReference type="OrthoDB" id="5335812at2759"/>
<protein>
    <submittedName>
        <fullName evidence="2">Acetyltransferase</fullName>
    </submittedName>
</protein>
<dbReference type="AlphaFoldDB" id="A0A8A1MJM2"/>
<accession>A0A8A1MJM2</accession>
<dbReference type="SUPFAM" id="SSF55729">
    <property type="entry name" value="Acyl-CoA N-acyltransferases (Nat)"/>
    <property type="match status" value="1"/>
</dbReference>
<proteinExistence type="predicted"/>
<sequence>MSIPAIHKHDKPQSSLLPLLSTHFPHSGPLFRRIQHSLSYPSKTAQILATFPSTPESEGAKAPSLWLAAYVDVYVGNDTQIWLYSSVEAEASLPSIQERSATAEQLSGLDQLSELVLEPNVAAELLAQLLSLFLYIRTHIIPPYISYLGSQSNEANQPPNPSPNPGKSSKRVPPHIPTSFKIGSVHTGIYDLLLAAIAAPEKIPPHLPRICILSLDAGVCMKYLFHRSTYNSLPEKPAGASGTNGTSDDKGLPPGYRLHDLNGRVGVQKGHLDLVLSCLDIPRSKELLQQMPSVAVYYDGEIDNIISSCSGATANCSSGRGVEEIPVAWCFLSVDASLCSLYVEEGHRRRGLANAIAREVMKLGLGDDGGVFTSGTGSDIGAIAKGKRDDDHHDHGWAFSDVFLHNTASRKAMRKLGGEPAGTFKWIVVDVVENY</sequence>
<dbReference type="VEuPathDB" id="FungiDB:I7I51_07148"/>
<reference evidence="2" key="1">
    <citation type="submission" date="2021-01" db="EMBL/GenBank/DDBJ databases">
        <title>Chromosome-level genome assembly of a human fungal pathogen reveals clustering of transcriptionally co-regulated genes.</title>
        <authorList>
            <person name="Voorhies M."/>
            <person name="Cohen S."/>
            <person name="Shea T.P."/>
            <person name="Petrus S."/>
            <person name="Munoz J.F."/>
            <person name="Poplawski S."/>
            <person name="Goldman W.E."/>
            <person name="Michael T."/>
            <person name="Cuomo C.A."/>
            <person name="Sil A."/>
            <person name="Beyhan S."/>
        </authorList>
    </citation>
    <scope>NUCLEOTIDE SEQUENCE</scope>
    <source>
        <strain evidence="2">WU24</strain>
    </source>
</reference>
<evidence type="ECO:0000256" key="1">
    <source>
        <dbReference type="SAM" id="MobiDB-lite"/>
    </source>
</evidence>
<dbReference type="Gene3D" id="3.40.630.30">
    <property type="match status" value="1"/>
</dbReference>
<dbReference type="EMBL" id="CP069115">
    <property type="protein sequence ID" value="QSS66291.1"/>
    <property type="molecule type" value="Genomic_DNA"/>
</dbReference>
<dbReference type="GO" id="GO:0016740">
    <property type="term" value="F:transferase activity"/>
    <property type="evidence" value="ECO:0007669"/>
    <property type="project" value="UniProtKB-KW"/>
</dbReference>
<gene>
    <name evidence="2" type="ORF">I7I51_07148</name>
</gene>
<keyword evidence="2" id="KW-0808">Transferase</keyword>
<feature type="region of interest" description="Disordered" evidence="1">
    <location>
        <begin position="234"/>
        <end position="255"/>
    </location>
</feature>
<dbReference type="PANTHER" id="PTHR20958">
    <property type="entry name" value="GLYCINE N-ACYLTRANSFERASE-LIKE PROTEIN"/>
    <property type="match status" value="1"/>
</dbReference>
<name>A0A8A1MJM2_AJECA</name>
<organism evidence="2 3">
    <name type="scientific">Ajellomyces capsulatus</name>
    <name type="common">Darling's disease fungus</name>
    <name type="synonym">Histoplasma capsulatum</name>
    <dbReference type="NCBI Taxonomy" id="5037"/>
    <lineage>
        <taxon>Eukaryota</taxon>
        <taxon>Fungi</taxon>
        <taxon>Dikarya</taxon>
        <taxon>Ascomycota</taxon>
        <taxon>Pezizomycotina</taxon>
        <taxon>Eurotiomycetes</taxon>
        <taxon>Eurotiomycetidae</taxon>
        <taxon>Onygenales</taxon>
        <taxon>Ajellomycetaceae</taxon>
        <taxon>Histoplasma</taxon>
    </lineage>
</organism>
<dbReference type="InterPro" id="IPR053225">
    <property type="entry name" value="Acyl-CoA_N-acyltransferase"/>
</dbReference>
<dbReference type="PANTHER" id="PTHR20958:SF6">
    <property type="entry name" value="GLYCINE N-ACYLTRANSFERASE-LIKE PROTEIN"/>
    <property type="match status" value="1"/>
</dbReference>
<evidence type="ECO:0000313" key="3">
    <source>
        <dbReference type="Proteomes" id="UP000663671"/>
    </source>
</evidence>
<dbReference type="InterPro" id="IPR016181">
    <property type="entry name" value="Acyl_CoA_acyltransferase"/>
</dbReference>
<feature type="region of interest" description="Disordered" evidence="1">
    <location>
        <begin position="152"/>
        <end position="173"/>
    </location>
</feature>